<reference evidence="2" key="2">
    <citation type="submission" date="2021-04" db="EMBL/GenBank/DDBJ databases">
        <authorList>
            <person name="Gilroy R."/>
        </authorList>
    </citation>
    <scope>NUCLEOTIDE SEQUENCE</scope>
    <source>
        <strain evidence="2">CHK196-3914</strain>
    </source>
</reference>
<proteinExistence type="predicted"/>
<reference evidence="2" key="1">
    <citation type="journal article" date="2021" name="PeerJ">
        <title>Extensive microbial diversity within the chicken gut microbiome revealed by metagenomics and culture.</title>
        <authorList>
            <person name="Gilroy R."/>
            <person name="Ravi A."/>
            <person name="Getino M."/>
            <person name="Pursley I."/>
            <person name="Horton D.L."/>
            <person name="Alikhan N.F."/>
            <person name="Baker D."/>
            <person name="Gharbi K."/>
            <person name="Hall N."/>
            <person name="Watson M."/>
            <person name="Adriaenssens E.M."/>
            <person name="Foster-Nyarko E."/>
            <person name="Jarju S."/>
            <person name="Secka A."/>
            <person name="Antonio M."/>
            <person name="Oren A."/>
            <person name="Chaudhuri R.R."/>
            <person name="La Ragione R."/>
            <person name="Hildebrand F."/>
            <person name="Pallen M.J."/>
        </authorList>
    </citation>
    <scope>NUCLEOTIDE SEQUENCE</scope>
    <source>
        <strain evidence="2">CHK196-3914</strain>
    </source>
</reference>
<keyword evidence="1" id="KW-1133">Transmembrane helix</keyword>
<dbReference type="Proteomes" id="UP000824116">
    <property type="component" value="Unassembled WGS sequence"/>
</dbReference>
<gene>
    <name evidence="2" type="ORF">H9723_06675</name>
</gene>
<comment type="caution">
    <text evidence="2">The sequence shown here is derived from an EMBL/GenBank/DDBJ whole genome shotgun (WGS) entry which is preliminary data.</text>
</comment>
<feature type="transmembrane region" description="Helical" evidence="1">
    <location>
        <begin position="100"/>
        <end position="128"/>
    </location>
</feature>
<feature type="transmembrane region" description="Helical" evidence="1">
    <location>
        <begin position="229"/>
        <end position="251"/>
    </location>
</feature>
<feature type="transmembrane region" description="Helical" evidence="1">
    <location>
        <begin position="140"/>
        <end position="163"/>
    </location>
</feature>
<organism evidence="2 3">
    <name type="scientific">Candidatus Mediterraneibacter stercoravium</name>
    <dbReference type="NCBI Taxonomy" id="2838685"/>
    <lineage>
        <taxon>Bacteria</taxon>
        <taxon>Bacillati</taxon>
        <taxon>Bacillota</taxon>
        <taxon>Clostridia</taxon>
        <taxon>Lachnospirales</taxon>
        <taxon>Lachnospiraceae</taxon>
        <taxon>Mediterraneibacter</taxon>
    </lineage>
</organism>
<feature type="transmembrane region" description="Helical" evidence="1">
    <location>
        <begin position="18"/>
        <end position="38"/>
    </location>
</feature>
<evidence type="ECO:0000313" key="2">
    <source>
        <dbReference type="EMBL" id="HIZ74909.1"/>
    </source>
</evidence>
<evidence type="ECO:0000313" key="3">
    <source>
        <dbReference type="Proteomes" id="UP000824116"/>
    </source>
</evidence>
<evidence type="ECO:0000256" key="1">
    <source>
        <dbReference type="SAM" id="Phobius"/>
    </source>
</evidence>
<dbReference type="EMBL" id="DXAY01000156">
    <property type="protein sequence ID" value="HIZ74909.1"/>
    <property type="molecule type" value="Genomic_DNA"/>
</dbReference>
<dbReference type="AlphaFoldDB" id="A0A9D2G891"/>
<accession>A0A9D2G891</accession>
<name>A0A9D2G891_9FIRM</name>
<dbReference type="Pfam" id="PF12730">
    <property type="entry name" value="ABC2_membrane_4"/>
    <property type="match status" value="1"/>
</dbReference>
<keyword evidence="1" id="KW-0472">Membrane</keyword>
<keyword evidence="1" id="KW-0812">Transmembrane</keyword>
<feature type="transmembrane region" description="Helical" evidence="1">
    <location>
        <begin position="170"/>
        <end position="190"/>
    </location>
</feature>
<protein>
    <submittedName>
        <fullName evidence="2">ABC transporter permease</fullName>
    </submittedName>
</protein>
<sequence>MNNYIRSEVYRILHTKDIYLFTGLMALGILFLNIGLYVSDGAIREFQYANVKFFLSFLTGDMLFLPVAGAVLSVLLFSAERRNGVMKNAVAYGISRKSLFFGKCVVSFLAALGSMVLLISVYVISAVILLEGPVQPYLGLMLQGVAVNLPFAAAGVILAAGLTQFFERELVAGIVWMGVMFLIPAVFYTAGFEIPALAKIASWMPRNYLMTDVMAGMSGYLCLWSESAGAVKCVVAGVTGIAVFMAVGVFLNRRKEI</sequence>
<feature type="transmembrane region" description="Helical" evidence="1">
    <location>
        <begin position="53"/>
        <end position="79"/>
    </location>
</feature>